<reference evidence="10" key="1">
    <citation type="journal article" date="2019" name="Int. J. Syst. Evol. Microbiol.">
        <title>The Global Catalogue of Microorganisms (GCM) 10K type strain sequencing project: providing services to taxonomists for standard genome sequencing and annotation.</title>
        <authorList>
            <consortium name="The Broad Institute Genomics Platform"/>
            <consortium name="The Broad Institute Genome Sequencing Center for Infectious Disease"/>
            <person name="Wu L."/>
            <person name="Ma J."/>
        </authorList>
    </citation>
    <scope>NUCLEOTIDE SEQUENCE [LARGE SCALE GENOMIC DNA]</scope>
    <source>
        <strain evidence="10">CGMCC 1.15399</strain>
    </source>
</reference>
<evidence type="ECO:0000256" key="5">
    <source>
        <dbReference type="ARBA" id="ARBA00022989"/>
    </source>
</evidence>
<evidence type="ECO:0000256" key="7">
    <source>
        <dbReference type="SAM" id="Phobius"/>
    </source>
</evidence>
<feature type="transmembrane region" description="Helical" evidence="7">
    <location>
        <begin position="181"/>
        <end position="199"/>
    </location>
</feature>
<comment type="subcellular location">
    <subcellularLocation>
        <location evidence="1">Cell membrane</location>
        <topology evidence="1">Multi-pass membrane protein</topology>
    </subcellularLocation>
</comment>
<evidence type="ECO:0000256" key="1">
    <source>
        <dbReference type="ARBA" id="ARBA00004651"/>
    </source>
</evidence>
<dbReference type="InterPro" id="IPR020846">
    <property type="entry name" value="MFS_dom"/>
</dbReference>
<dbReference type="RefSeq" id="WP_219529634.1">
    <property type="nucleotide sequence ID" value="NZ_JAHKRM010000007.1"/>
</dbReference>
<comment type="caution">
    <text evidence="9">The sequence shown here is derived from an EMBL/GenBank/DDBJ whole genome shotgun (WGS) entry which is preliminary data.</text>
</comment>
<dbReference type="PROSITE" id="PS50850">
    <property type="entry name" value="MFS"/>
    <property type="match status" value="1"/>
</dbReference>
<sequence length="480" mass="48762">MSTAVGSPRLPSGPAAPVPRRWWALTAVATAQLMIGLDLTIMNIALPSVQRSLDLSDPDRQWVITIFALGYGGLLLVGGRLSDLLGRRRSLMIGLIGFALASAIGGAAVGPAMLLTSRALQGVFGALVTPSVLATLAATFPTPAERGKAFGIYGTVMGSSSGVGVVLGGVLTDYLDWRWCMYVNLPIAVAAGAGVLYAVRPAPRAVGVRVDVAGALPATIGLMALVLGFARAEPDGWGGASTLGALTVGVLALAAFVWVQSRVAGPLLPLRVVLDRRRSGSYLAVLSLAVGMFAALFFLTFYLQNVLGYSPVRAGLAFLPLTAGLMLGVRLVSPLLMRAPVRSLLCPGLLTIAAGLALLGLLQVDSGYWPHVLPVFALVGLGTGWVLVAANSTATLGAGADTAVAGAMVMTSQQIGASLGTALLSTIAGTAAAGYLHAHPAAAARAAVHGFNVASLGAAGFLCLAALGVFLITGPRGSER</sequence>
<dbReference type="Proteomes" id="UP001597097">
    <property type="component" value="Unassembled WGS sequence"/>
</dbReference>
<dbReference type="PANTHER" id="PTHR42718">
    <property type="entry name" value="MAJOR FACILITATOR SUPERFAMILY MULTIDRUG TRANSPORTER MFSC"/>
    <property type="match status" value="1"/>
</dbReference>
<evidence type="ECO:0000256" key="2">
    <source>
        <dbReference type="ARBA" id="ARBA00022448"/>
    </source>
</evidence>
<feature type="transmembrane region" description="Helical" evidence="7">
    <location>
        <begin position="344"/>
        <end position="362"/>
    </location>
</feature>
<evidence type="ECO:0000256" key="4">
    <source>
        <dbReference type="ARBA" id="ARBA00022692"/>
    </source>
</evidence>
<dbReference type="PANTHER" id="PTHR42718:SF46">
    <property type="entry name" value="BLR6921 PROTEIN"/>
    <property type="match status" value="1"/>
</dbReference>
<keyword evidence="3" id="KW-1003">Cell membrane</keyword>
<feature type="transmembrane region" description="Helical" evidence="7">
    <location>
        <begin position="314"/>
        <end position="332"/>
    </location>
</feature>
<feature type="domain" description="Major facilitator superfamily (MFS) profile" evidence="8">
    <location>
        <begin position="24"/>
        <end position="477"/>
    </location>
</feature>
<protein>
    <submittedName>
        <fullName evidence="9">MFS transporter</fullName>
    </submittedName>
</protein>
<feature type="transmembrane region" description="Helical" evidence="7">
    <location>
        <begin position="368"/>
        <end position="388"/>
    </location>
</feature>
<feature type="transmembrane region" description="Helical" evidence="7">
    <location>
        <begin position="450"/>
        <end position="472"/>
    </location>
</feature>
<name>A0ABW4GE09_9ACTN</name>
<evidence type="ECO:0000313" key="10">
    <source>
        <dbReference type="Proteomes" id="UP001597097"/>
    </source>
</evidence>
<feature type="transmembrane region" description="Helical" evidence="7">
    <location>
        <begin position="152"/>
        <end position="175"/>
    </location>
</feature>
<feature type="transmembrane region" description="Helical" evidence="7">
    <location>
        <begin position="91"/>
        <end position="113"/>
    </location>
</feature>
<organism evidence="9 10">
    <name type="scientific">Nonomuraea guangzhouensis</name>
    <dbReference type="NCBI Taxonomy" id="1291555"/>
    <lineage>
        <taxon>Bacteria</taxon>
        <taxon>Bacillati</taxon>
        <taxon>Actinomycetota</taxon>
        <taxon>Actinomycetes</taxon>
        <taxon>Streptosporangiales</taxon>
        <taxon>Streptosporangiaceae</taxon>
        <taxon>Nonomuraea</taxon>
    </lineage>
</organism>
<feature type="transmembrane region" description="Helical" evidence="7">
    <location>
        <begin position="21"/>
        <end position="42"/>
    </location>
</feature>
<dbReference type="PROSITE" id="PS00216">
    <property type="entry name" value="SUGAR_TRANSPORT_1"/>
    <property type="match status" value="1"/>
</dbReference>
<dbReference type="InterPro" id="IPR005829">
    <property type="entry name" value="Sugar_transporter_CS"/>
</dbReference>
<proteinExistence type="predicted"/>
<keyword evidence="2" id="KW-0813">Transport</keyword>
<feature type="transmembrane region" description="Helical" evidence="7">
    <location>
        <begin position="280"/>
        <end position="302"/>
    </location>
</feature>
<keyword evidence="5 7" id="KW-1133">Transmembrane helix</keyword>
<keyword evidence="6 7" id="KW-0472">Membrane</keyword>
<keyword evidence="4 7" id="KW-0812">Transmembrane</keyword>
<feature type="transmembrane region" description="Helical" evidence="7">
    <location>
        <begin position="417"/>
        <end position="438"/>
    </location>
</feature>
<dbReference type="InterPro" id="IPR011701">
    <property type="entry name" value="MFS"/>
</dbReference>
<evidence type="ECO:0000259" key="8">
    <source>
        <dbReference type="PROSITE" id="PS50850"/>
    </source>
</evidence>
<feature type="transmembrane region" description="Helical" evidence="7">
    <location>
        <begin position="62"/>
        <end position="79"/>
    </location>
</feature>
<dbReference type="EMBL" id="JBHUCM010000023">
    <property type="protein sequence ID" value="MFD1541028.1"/>
    <property type="molecule type" value="Genomic_DNA"/>
</dbReference>
<feature type="transmembrane region" description="Helical" evidence="7">
    <location>
        <begin position="236"/>
        <end position="259"/>
    </location>
</feature>
<dbReference type="CDD" id="cd17321">
    <property type="entry name" value="MFS_MMR_MDR_like"/>
    <property type="match status" value="1"/>
</dbReference>
<evidence type="ECO:0000256" key="6">
    <source>
        <dbReference type="ARBA" id="ARBA00023136"/>
    </source>
</evidence>
<evidence type="ECO:0000256" key="3">
    <source>
        <dbReference type="ARBA" id="ARBA00022475"/>
    </source>
</evidence>
<accession>A0ABW4GE09</accession>
<feature type="transmembrane region" description="Helical" evidence="7">
    <location>
        <begin position="119"/>
        <end position="140"/>
    </location>
</feature>
<keyword evidence="10" id="KW-1185">Reference proteome</keyword>
<evidence type="ECO:0000313" key="9">
    <source>
        <dbReference type="EMBL" id="MFD1541028.1"/>
    </source>
</evidence>
<dbReference type="Pfam" id="PF07690">
    <property type="entry name" value="MFS_1"/>
    <property type="match status" value="1"/>
</dbReference>
<gene>
    <name evidence="9" type="ORF">ACFSJ0_28495</name>
</gene>
<feature type="transmembrane region" description="Helical" evidence="7">
    <location>
        <begin position="211"/>
        <end position="230"/>
    </location>
</feature>